<keyword evidence="1" id="KW-0472">Membrane</keyword>
<protein>
    <submittedName>
        <fullName evidence="2">Uncharacterized protein</fullName>
    </submittedName>
</protein>
<name>A0A6M8HUI2_9PROT</name>
<dbReference type="KEGG" id="lck:HN018_21110"/>
<evidence type="ECO:0000313" key="3">
    <source>
        <dbReference type="Proteomes" id="UP000500767"/>
    </source>
</evidence>
<accession>A0A6M8HUI2</accession>
<dbReference type="EMBL" id="CP053708">
    <property type="protein sequence ID" value="QKE92199.1"/>
    <property type="molecule type" value="Genomic_DNA"/>
</dbReference>
<evidence type="ECO:0000256" key="1">
    <source>
        <dbReference type="SAM" id="Phobius"/>
    </source>
</evidence>
<organism evidence="2 3">
    <name type="scientific">Lichenicola cladoniae</name>
    <dbReference type="NCBI Taxonomy" id="1484109"/>
    <lineage>
        <taxon>Bacteria</taxon>
        <taxon>Pseudomonadati</taxon>
        <taxon>Pseudomonadota</taxon>
        <taxon>Alphaproteobacteria</taxon>
        <taxon>Acetobacterales</taxon>
        <taxon>Acetobacteraceae</taxon>
        <taxon>Lichenicola</taxon>
    </lineage>
</organism>
<keyword evidence="1" id="KW-1133">Transmembrane helix</keyword>
<feature type="transmembrane region" description="Helical" evidence="1">
    <location>
        <begin position="111"/>
        <end position="132"/>
    </location>
</feature>
<keyword evidence="1" id="KW-0812">Transmembrane</keyword>
<proteinExistence type="predicted"/>
<keyword evidence="3" id="KW-1185">Reference proteome</keyword>
<gene>
    <name evidence="2" type="ORF">HN018_21110</name>
</gene>
<evidence type="ECO:0000313" key="2">
    <source>
        <dbReference type="EMBL" id="QKE92199.1"/>
    </source>
</evidence>
<feature type="transmembrane region" description="Helical" evidence="1">
    <location>
        <begin position="83"/>
        <end position="99"/>
    </location>
</feature>
<sequence length="146" mass="15661">MNRNTIGLIWVGGLVLAVLLTVIGPGMLGTTLAGALDRSFDTVSRVLAQLGDPLREMIRGFAIAAYVVFIVLCVLARRRGMPSMTAAIVVTLLFLLLAGEPHDWGRSLHGSHWLLALLLTVGGALLMTRRLLSGGASDRWSGRSRN</sequence>
<dbReference type="RefSeq" id="WP_171836965.1">
    <property type="nucleotide sequence ID" value="NZ_CP053708.1"/>
</dbReference>
<reference evidence="2 3" key="1">
    <citation type="journal article" date="2014" name="World J. Microbiol. Biotechnol.">
        <title>Biodiversity and physiological characteristics of Antarctic and Arctic lichens-associated bacteria.</title>
        <authorList>
            <person name="Lee Y.M."/>
            <person name="Kim E.H."/>
            <person name="Lee H.K."/>
            <person name="Hong S.G."/>
        </authorList>
    </citation>
    <scope>NUCLEOTIDE SEQUENCE [LARGE SCALE GENOMIC DNA]</scope>
    <source>
        <strain evidence="2 3">PAMC 26569</strain>
    </source>
</reference>
<dbReference type="AlphaFoldDB" id="A0A6M8HUI2"/>
<feature type="transmembrane region" description="Helical" evidence="1">
    <location>
        <begin position="57"/>
        <end position="76"/>
    </location>
</feature>
<dbReference type="Proteomes" id="UP000500767">
    <property type="component" value="Chromosome"/>
</dbReference>